<protein>
    <recommendedName>
        <fullName evidence="3">F-box domain-containing protein</fullName>
    </recommendedName>
</protein>
<gene>
    <name evidence="1" type="ORF">HETIRDRAFT_422186</name>
</gene>
<dbReference type="PANTHER" id="PTHR42057:SF2">
    <property type="entry name" value="F-BOX DOMAIN PROTEIN (AFU_ORTHOLOGUE AFUA_4G00200)-RELATED"/>
    <property type="match status" value="1"/>
</dbReference>
<dbReference type="eggNOG" id="ENOG502S8UP">
    <property type="taxonomic scope" value="Eukaryota"/>
</dbReference>
<evidence type="ECO:0000313" key="2">
    <source>
        <dbReference type="Proteomes" id="UP000030671"/>
    </source>
</evidence>
<accession>W4JUR1</accession>
<evidence type="ECO:0008006" key="3">
    <source>
        <dbReference type="Google" id="ProtNLM"/>
    </source>
</evidence>
<organism evidence="1 2">
    <name type="scientific">Heterobasidion irregulare (strain TC 32-1)</name>
    <dbReference type="NCBI Taxonomy" id="747525"/>
    <lineage>
        <taxon>Eukaryota</taxon>
        <taxon>Fungi</taxon>
        <taxon>Dikarya</taxon>
        <taxon>Basidiomycota</taxon>
        <taxon>Agaricomycotina</taxon>
        <taxon>Agaricomycetes</taxon>
        <taxon>Russulales</taxon>
        <taxon>Bondarzewiaceae</taxon>
        <taxon>Heterobasidion</taxon>
        <taxon>Heterobasidion annosum species complex</taxon>
    </lineage>
</organism>
<dbReference type="OrthoDB" id="3270084at2759"/>
<dbReference type="KEGG" id="hir:HETIRDRAFT_422186"/>
<proteinExistence type="predicted"/>
<dbReference type="AlphaFoldDB" id="W4JUR1"/>
<dbReference type="GeneID" id="20673785"/>
<dbReference type="InParanoid" id="W4JUR1"/>
<dbReference type="EMBL" id="KI925464">
    <property type="protein sequence ID" value="ETW76805.1"/>
    <property type="molecule type" value="Genomic_DNA"/>
</dbReference>
<dbReference type="RefSeq" id="XP_009551675.1">
    <property type="nucleotide sequence ID" value="XM_009553380.1"/>
</dbReference>
<dbReference type="HOGENOM" id="CLU_052543_2_1_1"/>
<dbReference type="PANTHER" id="PTHR42057">
    <property type="entry name" value="F-BOX DOMAIN PROTEIN (AFU_ORTHOLOGUE AFUA_4G00200)"/>
    <property type="match status" value="1"/>
</dbReference>
<keyword evidence="2" id="KW-1185">Reference proteome</keyword>
<name>W4JUR1_HETIT</name>
<evidence type="ECO:0000313" key="1">
    <source>
        <dbReference type="EMBL" id="ETW76805.1"/>
    </source>
</evidence>
<dbReference type="Proteomes" id="UP000030671">
    <property type="component" value="Unassembled WGS sequence"/>
</dbReference>
<sequence length="376" mass="43257">MDPLPYDLLKAIVDRVSRRSDQLRIRSSNRDLCTLATPRAFQHIRIRNTLTSAMRFSEVLRHGYLAKYIEAISFQEFPVIDLGSKEEGRMLDSLAYSFSQLHKLPVLRALSLWFDLQHHLPTAQLQCAILAAITGQTRPLFLTSLTILHLAPIPDPTYTSPSFQNLVDSLNSLRITIGPNRNRISQFPFRDFWERTMQYQVLNPLSSLSQSLTSLSLQSSEDVGIIPRVDFSQLTLPSLANLSLEGILFNEDTQVEDFIVRHKCTLKALHLTECKIAINEEELPPHPWREIWTRFADELDALVELEVVQCVSPYSARAHRVPRYRPRHYTRLDVFMEYHSYRVIHTLIPGEEGDDEALLELESLVARRRAFLGMPP</sequence>
<reference evidence="1 2" key="1">
    <citation type="journal article" date="2012" name="New Phytol.">
        <title>Insight into trade-off between wood decay and parasitism from the genome of a fungal forest pathogen.</title>
        <authorList>
            <person name="Olson A."/>
            <person name="Aerts A."/>
            <person name="Asiegbu F."/>
            <person name="Belbahri L."/>
            <person name="Bouzid O."/>
            <person name="Broberg A."/>
            <person name="Canback B."/>
            <person name="Coutinho P.M."/>
            <person name="Cullen D."/>
            <person name="Dalman K."/>
            <person name="Deflorio G."/>
            <person name="van Diepen L.T."/>
            <person name="Dunand C."/>
            <person name="Duplessis S."/>
            <person name="Durling M."/>
            <person name="Gonthier P."/>
            <person name="Grimwood J."/>
            <person name="Fossdal C.G."/>
            <person name="Hansson D."/>
            <person name="Henrissat B."/>
            <person name="Hietala A."/>
            <person name="Himmelstrand K."/>
            <person name="Hoffmeister D."/>
            <person name="Hogberg N."/>
            <person name="James T.Y."/>
            <person name="Karlsson M."/>
            <person name="Kohler A."/>
            <person name="Kues U."/>
            <person name="Lee Y.H."/>
            <person name="Lin Y.C."/>
            <person name="Lind M."/>
            <person name="Lindquist E."/>
            <person name="Lombard V."/>
            <person name="Lucas S."/>
            <person name="Lunden K."/>
            <person name="Morin E."/>
            <person name="Murat C."/>
            <person name="Park J."/>
            <person name="Raffaello T."/>
            <person name="Rouze P."/>
            <person name="Salamov A."/>
            <person name="Schmutz J."/>
            <person name="Solheim H."/>
            <person name="Stahlberg J."/>
            <person name="Velez H."/>
            <person name="de Vries R.P."/>
            <person name="Wiebenga A."/>
            <person name="Woodward S."/>
            <person name="Yakovlev I."/>
            <person name="Garbelotto M."/>
            <person name="Martin F."/>
            <person name="Grigoriev I.V."/>
            <person name="Stenlid J."/>
        </authorList>
    </citation>
    <scope>NUCLEOTIDE SEQUENCE [LARGE SCALE GENOMIC DNA]</scope>
    <source>
        <strain evidence="1 2">TC 32-1</strain>
    </source>
</reference>